<evidence type="ECO:0000256" key="1">
    <source>
        <dbReference type="ARBA" id="ARBA00004141"/>
    </source>
</evidence>
<dbReference type="GO" id="GO:0022857">
    <property type="term" value="F:transmembrane transporter activity"/>
    <property type="evidence" value="ECO:0007669"/>
    <property type="project" value="InterPro"/>
</dbReference>
<reference evidence="7 8" key="1">
    <citation type="submission" date="2021-04" db="EMBL/GenBank/DDBJ databases">
        <authorList>
            <person name="Tang X."/>
            <person name="Zhou X."/>
            <person name="Chen X."/>
            <person name="Cernava T."/>
            <person name="Zhang C."/>
        </authorList>
    </citation>
    <scope>NUCLEOTIDE SEQUENCE [LARGE SCALE GENOMIC DNA]</scope>
    <source>
        <strain evidence="7 8">BH-SS-21</strain>
    </source>
</reference>
<keyword evidence="4 6" id="KW-1133">Transmembrane helix</keyword>
<dbReference type="EMBL" id="JAGPYQ010000001">
    <property type="protein sequence ID" value="MBQ0850315.1"/>
    <property type="molecule type" value="Genomic_DNA"/>
</dbReference>
<comment type="subcellular location">
    <subcellularLocation>
        <location evidence="1">Membrane</location>
        <topology evidence="1">Multi-pass membrane protein</topology>
    </subcellularLocation>
</comment>
<organism evidence="7 8">
    <name type="scientific">Streptomyces liliiviolaceus</name>
    <dbReference type="NCBI Taxonomy" id="2823109"/>
    <lineage>
        <taxon>Bacteria</taxon>
        <taxon>Bacillati</taxon>
        <taxon>Actinomycetota</taxon>
        <taxon>Actinomycetes</taxon>
        <taxon>Kitasatosporales</taxon>
        <taxon>Streptomycetaceae</taxon>
        <taxon>Streptomyces</taxon>
    </lineage>
</organism>
<feature type="transmembrane region" description="Helical" evidence="6">
    <location>
        <begin position="152"/>
        <end position="170"/>
    </location>
</feature>
<dbReference type="PIRSF" id="PIRSF006060">
    <property type="entry name" value="AA_transporter"/>
    <property type="match status" value="1"/>
</dbReference>
<feature type="transmembrane region" description="Helical" evidence="6">
    <location>
        <begin position="124"/>
        <end position="145"/>
    </location>
</feature>
<evidence type="ECO:0000313" key="7">
    <source>
        <dbReference type="EMBL" id="MBQ0850315.1"/>
    </source>
</evidence>
<gene>
    <name evidence="7" type="ORF">J8N05_19190</name>
</gene>
<evidence type="ECO:0000313" key="8">
    <source>
        <dbReference type="Proteomes" id="UP000677413"/>
    </source>
</evidence>
<keyword evidence="8" id="KW-1185">Reference proteome</keyword>
<keyword evidence="2" id="KW-0813">Transport</keyword>
<feature type="transmembrane region" description="Helical" evidence="6">
    <location>
        <begin position="358"/>
        <end position="379"/>
    </location>
</feature>
<feature type="transmembrane region" description="Helical" evidence="6">
    <location>
        <begin position="7"/>
        <end position="29"/>
    </location>
</feature>
<dbReference type="InterPro" id="IPR002293">
    <property type="entry name" value="AA/rel_permease1"/>
</dbReference>
<evidence type="ECO:0000256" key="4">
    <source>
        <dbReference type="ARBA" id="ARBA00022989"/>
    </source>
</evidence>
<feature type="transmembrane region" description="Helical" evidence="6">
    <location>
        <begin position="230"/>
        <end position="252"/>
    </location>
</feature>
<dbReference type="PANTHER" id="PTHR45649">
    <property type="entry name" value="AMINO-ACID PERMEASE BAT1"/>
    <property type="match status" value="1"/>
</dbReference>
<dbReference type="GO" id="GO:0016020">
    <property type="term" value="C:membrane"/>
    <property type="evidence" value="ECO:0007669"/>
    <property type="project" value="UniProtKB-SubCell"/>
</dbReference>
<name>A0A941B4F8_9ACTN</name>
<sequence>MGGFGNYAVSFSVICILAGGMTLFGFGLHNGGPAVMVWGWVGIFAMTLVLGSCLAEVTSVYPSAGALYHMADRLGGRGWAWLTGWLNLLGLVAAIAGIDYGAASFIGAFASLQWGFEPTPENTMGVFVCVLLLHGLLNSFGVGLVDVLSKISVWWQFSGVFLIVVLLFAAPGERQSPAFVFTEYYNDSGITNPLYGAGVGCLMAAYTFCGYDASAHMAEETTRAQKSAPWGMVHAILWSGIAGFVLIVGMLFAMESYSGTLETATGVPPAQIFIDVLGVGVAKALLVVVIVAQLFCGNAEVAAASRMAYAFSRNRALPGWKRWSRAHARTQNPTAAVWLCVSLAFVLTLPSLHSPAAYAAVTAMNVLGITPAYAIPVFLRLKAGNRFQQGLWNLGRFSKPLGILAVAYVIVLTIFFCLPQAYPMQVTNFNYAPVTLVVVLLGAWISWITVGRKNYAMPLPAATAADSAIAGGMV</sequence>
<feature type="transmembrane region" description="Helical" evidence="6">
    <location>
        <begin position="79"/>
        <end position="112"/>
    </location>
</feature>
<feature type="transmembrane region" description="Helical" evidence="6">
    <location>
        <begin position="335"/>
        <end position="352"/>
    </location>
</feature>
<comment type="caution">
    <text evidence="7">The sequence shown here is derived from an EMBL/GenBank/DDBJ whole genome shotgun (WGS) entry which is preliminary data.</text>
</comment>
<dbReference type="Pfam" id="PF13520">
    <property type="entry name" value="AA_permease_2"/>
    <property type="match status" value="1"/>
</dbReference>
<dbReference type="AlphaFoldDB" id="A0A941B4F8"/>
<evidence type="ECO:0000256" key="2">
    <source>
        <dbReference type="ARBA" id="ARBA00022448"/>
    </source>
</evidence>
<dbReference type="Gene3D" id="1.20.1740.10">
    <property type="entry name" value="Amino acid/polyamine transporter I"/>
    <property type="match status" value="1"/>
</dbReference>
<accession>A0A941B4F8</accession>
<protein>
    <submittedName>
        <fullName evidence="7">Amino acid permease</fullName>
    </submittedName>
</protein>
<dbReference type="Proteomes" id="UP000677413">
    <property type="component" value="Unassembled WGS sequence"/>
</dbReference>
<proteinExistence type="predicted"/>
<evidence type="ECO:0000256" key="5">
    <source>
        <dbReference type="ARBA" id="ARBA00023136"/>
    </source>
</evidence>
<dbReference type="PANTHER" id="PTHR45649:SF26">
    <property type="entry name" value="OS04G0435100 PROTEIN"/>
    <property type="match status" value="1"/>
</dbReference>
<evidence type="ECO:0000256" key="3">
    <source>
        <dbReference type="ARBA" id="ARBA00022692"/>
    </source>
</evidence>
<feature type="transmembrane region" description="Helical" evidence="6">
    <location>
        <begin position="190"/>
        <end position="209"/>
    </location>
</feature>
<feature type="transmembrane region" description="Helical" evidence="6">
    <location>
        <begin position="428"/>
        <end position="450"/>
    </location>
</feature>
<evidence type="ECO:0000256" key="6">
    <source>
        <dbReference type="SAM" id="Phobius"/>
    </source>
</evidence>
<feature type="transmembrane region" description="Helical" evidence="6">
    <location>
        <begin position="35"/>
        <end position="58"/>
    </location>
</feature>
<feature type="transmembrane region" description="Helical" evidence="6">
    <location>
        <begin position="272"/>
        <end position="296"/>
    </location>
</feature>
<keyword evidence="3 6" id="KW-0812">Transmembrane</keyword>
<keyword evidence="5 6" id="KW-0472">Membrane</keyword>
<feature type="transmembrane region" description="Helical" evidence="6">
    <location>
        <begin position="400"/>
        <end position="422"/>
    </location>
</feature>